<sequence length="136" mass="14436">MDEKLQELLYKVQMAAVDIGNTAAALATSAVRGAEELVETGRQKARLIDLKAEVNLRLREIGELVYGTHTGEPADSEVLFAKLREIDELKSEIAQISGTAAQGEEGEGVQAEICCPNCGAAAQAGDIYCRGCGARL</sequence>
<reference evidence="1 2" key="1">
    <citation type="submission" date="2020-08" db="EMBL/GenBank/DDBJ databases">
        <authorList>
            <person name="Liu C."/>
            <person name="Sun Q."/>
        </authorList>
    </citation>
    <scope>NUCLEOTIDE SEQUENCE [LARGE SCALE GENOMIC DNA]</scope>
    <source>
        <strain evidence="1 2">NSJ-62</strain>
    </source>
</reference>
<dbReference type="KEGG" id="ohi:H8790_11840"/>
<dbReference type="Proteomes" id="UP000515960">
    <property type="component" value="Chromosome"/>
</dbReference>
<protein>
    <submittedName>
        <fullName evidence="1">Zinc ribbon domain-containing protein</fullName>
    </submittedName>
</protein>
<organism evidence="1 2">
    <name type="scientific">Oscillibacter hominis</name>
    <dbReference type="NCBI Taxonomy" id="2763056"/>
    <lineage>
        <taxon>Bacteria</taxon>
        <taxon>Bacillati</taxon>
        <taxon>Bacillota</taxon>
        <taxon>Clostridia</taxon>
        <taxon>Eubacteriales</taxon>
        <taxon>Oscillospiraceae</taxon>
        <taxon>Oscillibacter</taxon>
    </lineage>
</organism>
<name>A0A7G9B3I5_9FIRM</name>
<proteinExistence type="predicted"/>
<evidence type="ECO:0000313" key="2">
    <source>
        <dbReference type="Proteomes" id="UP000515960"/>
    </source>
</evidence>
<evidence type="ECO:0000313" key="1">
    <source>
        <dbReference type="EMBL" id="QNL44116.1"/>
    </source>
</evidence>
<gene>
    <name evidence="1" type="ORF">H8790_11840</name>
</gene>
<dbReference type="AlphaFoldDB" id="A0A7G9B3I5"/>
<keyword evidence="2" id="KW-1185">Reference proteome</keyword>
<dbReference type="RefSeq" id="WP_187332717.1">
    <property type="nucleotide sequence ID" value="NZ_CP060490.1"/>
</dbReference>
<accession>A0A7G9B3I5</accession>
<dbReference type="EMBL" id="CP060490">
    <property type="protein sequence ID" value="QNL44116.1"/>
    <property type="molecule type" value="Genomic_DNA"/>
</dbReference>